<feature type="compositionally biased region" description="Basic and acidic residues" evidence="1">
    <location>
        <begin position="29"/>
        <end position="43"/>
    </location>
</feature>
<gene>
    <name evidence="2" type="ORF">NDES1114_LOCUS15414</name>
</gene>
<evidence type="ECO:0000313" key="2">
    <source>
        <dbReference type="EMBL" id="CAD9117300.1"/>
    </source>
</evidence>
<dbReference type="AlphaFoldDB" id="A0A7S1LYY0"/>
<name>A0A7S1LYY0_NEODS</name>
<feature type="region of interest" description="Disordered" evidence="1">
    <location>
        <begin position="282"/>
        <end position="308"/>
    </location>
</feature>
<evidence type="ECO:0000256" key="1">
    <source>
        <dbReference type="SAM" id="MobiDB-lite"/>
    </source>
</evidence>
<sequence>MATLDHHQFYLPANGAVDSNLRDAASLPEVDKSKSAKAGKKESSAAPNDELLPHELRGDTDGFTFIDLRAGHRELGLIYFHSLAMVPNSAWPAGVPLAEASKRKAFVGLHDIAGVRVEKLEPCKPPSPKDSVAHAVWQYWPAPPQSVSVCERTYVYIGQIPSWMSAATLYEIFVKATGLIPLRVDRLPKGSKVFLQSRDEVQRAHHFTQTVQVTEYDVIYADDRDHLLRMRRAIDQHLKACFKQNPDMFPNARTVHEHQSGPKQAHQPLVRVGADDRNGLYPMTIEEGQPSTKKPKATKRTVQRPADPTPVRVCYNPYRAAVIVPAASAAPSADVAQPRAGVSEAVRFRHDPYSTTRAVVPVRK</sequence>
<feature type="compositionally biased region" description="Basic residues" evidence="1">
    <location>
        <begin position="293"/>
        <end position="302"/>
    </location>
</feature>
<accession>A0A7S1LYY0</accession>
<feature type="region of interest" description="Disordered" evidence="1">
    <location>
        <begin position="28"/>
        <end position="55"/>
    </location>
</feature>
<organism evidence="2">
    <name type="scientific">Neobodo designis</name>
    <name type="common">Flagellated protozoan</name>
    <name type="synonym">Bodo designis</name>
    <dbReference type="NCBI Taxonomy" id="312471"/>
    <lineage>
        <taxon>Eukaryota</taxon>
        <taxon>Discoba</taxon>
        <taxon>Euglenozoa</taxon>
        <taxon>Kinetoplastea</taxon>
        <taxon>Metakinetoplastina</taxon>
        <taxon>Neobodonida</taxon>
        <taxon>Neobodo</taxon>
    </lineage>
</organism>
<protein>
    <submittedName>
        <fullName evidence="2">Uncharacterized protein</fullName>
    </submittedName>
</protein>
<dbReference type="EMBL" id="HBGF01023331">
    <property type="protein sequence ID" value="CAD9117300.1"/>
    <property type="molecule type" value="Transcribed_RNA"/>
</dbReference>
<proteinExistence type="predicted"/>
<reference evidence="2" key="1">
    <citation type="submission" date="2021-01" db="EMBL/GenBank/DDBJ databases">
        <authorList>
            <person name="Corre E."/>
            <person name="Pelletier E."/>
            <person name="Niang G."/>
            <person name="Scheremetjew M."/>
            <person name="Finn R."/>
            <person name="Kale V."/>
            <person name="Holt S."/>
            <person name="Cochrane G."/>
            <person name="Meng A."/>
            <person name="Brown T."/>
            <person name="Cohen L."/>
        </authorList>
    </citation>
    <scope>NUCLEOTIDE SEQUENCE</scope>
    <source>
        <strain evidence="2">CCAP 1951/1</strain>
    </source>
</reference>